<feature type="chain" id="PRO_5002255064" description="Prion-inhibition and propagation HeLo domain-containing protein" evidence="1">
    <location>
        <begin position="21"/>
        <end position="464"/>
    </location>
</feature>
<protein>
    <recommendedName>
        <fullName evidence="4">Prion-inhibition and propagation HeLo domain-containing protein</fullName>
    </recommendedName>
</protein>
<dbReference type="AlphaFoldDB" id="A0A0D2WLM2"/>
<dbReference type="InParanoid" id="A0A0D2WLM2"/>
<gene>
    <name evidence="2" type="ORF">CAOG_009571</name>
</gene>
<name>A0A0D2WLM2_CAPO3</name>
<accession>A0A0D2WLM2</accession>
<feature type="signal peptide" evidence="1">
    <location>
        <begin position="1"/>
        <end position="20"/>
    </location>
</feature>
<evidence type="ECO:0000313" key="2">
    <source>
        <dbReference type="EMBL" id="KJE91500.1"/>
    </source>
</evidence>
<keyword evidence="3" id="KW-1185">Reference proteome</keyword>
<evidence type="ECO:0000313" key="3">
    <source>
        <dbReference type="Proteomes" id="UP000008743"/>
    </source>
</evidence>
<proteinExistence type="predicted"/>
<reference evidence="3" key="1">
    <citation type="submission" date="2011-02" db="EMBL/GenBank/DDBJ databases">
        <title>The Genome Sequence of Capsaspora owczarzaki ATCC 30864.</title>
        <authorList>
            <person name="Russ C."/>
            <person name="Cuomo C."/>
            <person name="Burger G."/>
            <person name="Gray M.W."/>
            <person name="Holland P.W.H."/>
            <person name="King N."/>
            <person name="Lang F.B.F."/>
            <person name="Roger A.J."/>
            <person name="Ruiz-Trillo I."/>
            <person name="Young S.K."/>
            <person name="Zeng Q."/>
            <person name="Gargeya S."/>
            <person name="Alvarado L."/>
            <person name="Berlin A."/>
            <person name="Chapman S.B."/>
            <person name="Chen Z."/>
            <person name="Freedman E."/>
            <person name="Gellesch M."/>
            <person name="Goldberg J."/>
            <person name="Griggs A."/>
            <person name="Gujja S."/>
            <person name="Heilman E."/>
            <person name="Heiman D."/>
            <person name="Howarth C."/>
            <person name="Mehta T."/>
            <person name="Neiman D."/>
            <person name="Pearson M."/>
            <person name="Roberts A."/>
            <person name="Saif S."/>
            <person name="Shea T."/>
            <person name="Shenoy N."/>
            <person name="Sisk P."/>
            <person name="Stolte C."/>
            <person name="Sykes S."/>
            <person name="White J."/>
            <person name="Yandava C."/>
            <person name="Haas B."/>
            <person name="Nusbaum C."/>
            <person name="Birren B."/>
        </authorList>
    </citation>
    <scope>NUCLEOTIDE SEQUENCE</scope>
    <source>
        <strain evidence="3">ATCC 30864</strain>
    </source>
</reference>
<sequence length="464" mass="51192">MSAELGVTVLLHLVLTVVQARRRFKVENIKFQTLFDCIDTVQDVLEQLEQVQADIDFEEKLPKRTLDNLQLCLHDIASFLNKRVTKGQRDPSKLILPQKFAFGDHNQMMAEAWIERLTSALNNLTTVFDIQEKLAKLTVSNSSKTLPLLAKVSGKENCEAVAGEAPNSPVISASCWSPAVLGATATLTNSQAPSSMTNNVGSVANSNNCCSSSELLYAAQASSHNQNCSPPHNFASEYASLQQSPVLASCLSMTGFDQRLAAAATQQQQYMQSAAFTRGDLQPFLCIDVESVILDRFDICIQIKTDWRKSSDGELKADKAWSSMKDKSIYTAETKRVAHETLQRWQARTHRLAGRLDDNVLLLTELLRRFMLLDTVHAVDPSLQPPQVGAILPWKPLALKQLRTAVVAKIAQAKAQLHSLQSAQAQQVRELCEASNANALEQLQLLAPPEQDSDAEDDNPNDNI</sequence>
<organism evidence="2 3">
    <name type="scientific">Capsaspora owczarzaki (strain ATCC 30864)</name>
    <dbReference type="NCBI Taxonomy" id="595528"/>
    <lineage>
        <taxon>Eukaryota</taxon>
        <taxon>Filasterea</taxon>
        <taxon>Capsaspora</taxon>
    </lineage>
</organism>
<keyword evidence="1" id="KW-0732">Signal</keyword>
<dbReference type="EMBL" id="KE346362">
    <property type="protein sequence ID" value="KJE91500.1"/>
    <property type="molecule type" value="Genomic_DNA"/>
</dbReference>
<evidence type="ECO:0008006" key="4">
    <source>
        <dbReference type="Google" id="ProtNLM"/>
    </source>
</evidence>
<dbReference type="Proteomes" id="UP000008743">
    <property type="component" value="Unassembled WGS sequence"/>
</dbReference>
<evidence type="ECO:0000256" key="1">
    <source>
        <dbReference type="SAM" id="SignalP"/>
    </source>
</evidence>